<feature type="transmembrane region" description="Helical" evidence="1">
    <location>
        <begin position="92"/>
        <end position="112"/>
    </location>
</feature>
<dbReference type="HOGENOM" id="CLU_078842_0_0_1"/>
<dbReference type="KEGG" id="sla:SERLADRAFT_471162"/>
<protein>
    <submittedName>
        <fullName evidence="2">Uncharacterized protein</fullName>
    </submittedName>
</protein>
<organism>
    <name type="scientific">Serpula lacrymans var. lacrymans (strain S7.9)</name>
    <name type="common">Dry rot fungus</name>
    <dbReference type="NCBI Taxonomy" id="578457"/>
    <lineage>
        <taxon>Eukaryota</taxon>
        <taxon>Fungi</taxon>
        <taxon>Dikarya</taxon>
        <taxon>Basidiomycota</taxon>
        <taxon>Agaricomycotina</taxon>
        <taxon>Agaricomycetes</taxon>
        <taxon>Agaricomycetidae</taxon>
        <taxon>Boletales</taxon>
        <taxon>Coniophorineae</taxon>
        <taxon>Serpulaceae</taxon>
        <taxon>Serpula</taxon>
    </lineage>
</organism>
<feature type="transmembrane region" description="Helical" evidence="1">
    <location>
        <begin position="190"/>
        <end position="212"/>
    </location>
</feature>
<evidence type="ECO:0000256" key="1">
    <source>
        <dbReference type="SAM" id="Phobius"/>
    </source>
</evidence>
<dbReference type="OrthoDB" id="2520628at2759"/>
<evidence type="ECO:0000313" key="2">
    <source>
        <dbReference type="EMBL" id="EGO22767.1"/>
    </source>
</evidence>
<dbReference type="Proteomes" id="UP000008064">
    <property type="component" value="Unassembled WGS sequence"/>
</dbReference>
<feature type="transmembrane region" description="Helical" evidence="1">
    <location>
        <begin position="156"/>
        <end position="178"/>
    </location>
</feature>
<dbReference type="EMBL" id="GL945436">
    <property type="protein sequence ID" value="EGO22767.1"/>
    <property type="molecule type" value="Genomic_DNA"/>
</dbReference>
<dbReference type="AlphaFoldDB" id="F8P0T3"/>
<feature type="transmembrane region" description="Helical" evidence="1">
    <location>
        <begin position="60"/>
        <end position="80"/>
    </location>
</feature>
<keyword evidence="1" id="KW-0472">Membrane</keyword>
<dbReference type="GeneID" id="18819886"/>
<dbReference type="RefSeq" id="XP_007320007.1">
    <property type="nucleotide sequence ID" value="XM_007319945.1"/>
</dbReference>
<keyword evidence="1" id="KW-1133">Transmembrane helix</keyword>
<proteinExistence type="predicted"/>
<accession>F8P0T3</accession>
<sequence length="277" mass="30517">MNMTSTILEPVTSLTQVVSKTVVHSTIFPFTLAPTLHAARISIAFQAQVRASGNKPNLTWAMYLAGFLIMSWGGSIWTHMLLSLPPPPLYSFSLWINYLSVHLCLTAFFHIFPTALVPRFFDTTLIPIDAILRLGSITSSLSLVHSYPDPRLSQSIFFRLIIGAIASAGGGVTAATFGVWTSEWRLSTPIFLKGSILSTADIWGGSIAAFVYDYLTVSRPTYPTFLLPWLPVSPTEPFLTHDSARSAATIVLASIFAWRVTKIHWATKKPKLAEKTE</sequence>
<keyword evidence="1" id="KW-0812">Transmembrane</keyword>
<name>F8P0T3_SERL9</name>
<reference evidence="2" key="1">
    <citation type="submission" date="2011-04" db="EMBL/GenBank/DDBJ databases">
        <title>Evolution of plant cell wall degrading machinery underlies the functional diversity of forest fungi.</title>
        <authorList>
            <consortium name="US DOE Joint Genome Institute (JGI-PGF)"/>
            <person name="Eastwood D.C."/>
            <person name="Floudas D."/>
            <person name="Binder M."/>
            <person name="Majcherczyk A."/>
            <person name="Schneider P."/>
            <person name="Aerts A."/>
            <person name="Asiegbu F.O."/>
            <person name="Baker S.E."/>
            <person name="Barry K."/>
            <person name="Bendiksby M."/>
            <person name="Blumentritt M."/>
            <person name="Coutinho P.M."/>
            <person name="Cullen D."/>
            <person name="Cullen D."/>
            <person name="Gathman A."/>
            <person name="Goodell B."/>
            <person name="Henrissat B."/>
            <person name="Ihrmark K."/>
            <person name="Kauserud H."/>
            <person name="Kohler A."/>
            <person name="LaButti K."/>
            <person name="Lapidus A."/>
            <person name="Lavin J.L."/>
            <person name="Lee Y.-H."/>
            <person name="Lindquist E."/>
            <person name="Lilly W."/>
            <person name="Lucas S."/>
            <person name="Morin E."/>
            <person name="Murat C."/>
            <person name="Oguiza J.A."/>
            <person name="Park J."/>
            <person name="Pisabarro A.G."/>
            <person name="Riley R."/>
            <person name="Rosling A."/>
            <person name="Salamov A."/>
            <person name="Schmidt O."/>
            <person name="Schmutz J."/>
            <person name="Skrede I."/>
            <person name="Stenlid J."/>
            <person name="Wiebenga A."/>
            <person name="Xie X."/>
            <person name="Kues U."/>
            <person name="Hibbett D.S."/>
            <person name="Hoffmeister D."/>
            <person name="Hogberg N."/>
            <person name="Martin F."/>
            <person name="Grigoriev I.V."/>
            <person name="Watkinson S.C."/>
        </authorList>
    </citation>
    <scope>NUCLEOTIDE SEQUENCE</scope>
    <source>
        <strain evidence="2">S7.9</strain>
    </source>
</reference>
<gene>
    <name evidence="2" type="ORF">SERLADRAFT_471162</name>
</gene>